<feature type="region of interest" description="Disordered" evidence="1">
    <location>
        <begin position="42"/>
        <end position="65"/>
    </location>
</feature>
<comment type="caution">
    <text evidence="2">The sequence shown here is derived from an EMBL/GenBank/DDBJ whole genome shotgun (WGS) entry which is preliminary data.</text>
</comment>
<dbReference type="EMBL" id="NKQU01000661">
    <property type="protein sequence ID" value="OZI82935.1"/>
    <property type="molecule type" value="Genomic_DNA"/>
</dbReference>
<dbReference type="Proteomes" id="UP000217163">
    <property type="component" value="Unassembled WGS sequence"/>
</dbReference>
<evidence type="ECO:0000313" key="2">
    <source>
        <dbReference type="EMBL" id="OZI82935.1"/>
    </source>
</evidence>
<feature type="compositionally biased region" description="Basic and acidic residues" evidence="1">
    <location>
        <begin position="16"/>
        <end position="26"/>
    </location>
</feature>
<gene>
    <name evidence="2" type="ORF">CFN58_34780</name>
</gene>
<proteinExistence type="predicted"/>
<protein>
    <submittedName>
        <fullName evidence="2">Uncharacterized protein</fullName>
    </submittedName>
</protein>
<evidence type="ECO:0000256" key="1">
    <source>
        <dbReference type="SAM" id="MobiDB-lite"/>
    </source>
</evidence>
<dbReference type="AlphaFoldDB" id="A0A261W9Q0"/>
<sequence length="65" mass="7054">MTISGPASPAGAATAMEEKTQDRQARDCDLGQGCERYCRHRREKATARRQTDGQGLSLQDDAQSA</sequence>
<accession>A0A261W9Q0</accession>
<feature type="compositionally biased region" description="Low complexity" evidence="1">
    <location>
        <begin position="1"/>
        <end position="15"/>
    </location>
</feature>
<name>A0A261W9Q0_9PSED</name>
<organism evidence="2 3">
    <name type="scientific">Pseudomonas avellanae</name>
    <dbReference type="NCBI Taxonomy" id="46257"/>
    <lineage>
        <taxon>Bacteria</taxon>
        <taxon>Pseudomonadati</taxon>
        <taxon>Pseudomonadota</taxon>
        <taxon>Gammaproteobacteria</taxon>
        <taxon>Pseudomonadales</taxon>
        <taxon>Pseudomonadaceae</taxon>
        <taxon>Pseudomonas</taxon>
    </lineage>
</organism>
<feature type="region of interest" description="Disordered" evidence="1">
    <location>
        <begin position="1"/>
        <end position="26"/>
    </location>
</feature>
<evidence type="ECO:0000313" key="3">
    <source>
        <dbReference type="Proteomes" id="UP000217163"/>
    </source>
</evidence>
<feature type="compositionally biased region" description="Polar residues" evidence="1">
    <location>
        <begin position="52"/>
        <end position="65"/>
    </location>
</feature>
<reference evidence="3" key="1">
    <citation type="journal article" date="2016" name="Sci. Rep.">
        <title>Genome analysis of the kiwifruit canker pathogen Pseudomonas syringae pv. actinidiae biovar 5.</title>
        <authorList>
            <person name="Fujikawa T."/>
            <person name="Sawada H."/>
        </authorList>
    </citation>
    <scope>NUCLEOTIDE SEQUENCE [LARGE SCALE GENOMIC DNA]</scope>
    <source>
        <strain evidence="3">MAFF 212061</strain>
    </source>
</reference>